<evidence type="ECO:0000256" key="1">
    <source>
        <dbReference type="ARBA" id="ARBA00022737"/>
    </source>
</evidence>
<dbReference type="PROSITE" id="PS50092">
    <property type="entry name" value="TSP1"/>
    <property type="match status" value="3"/>
</dbReference>
<gene>
    <name evidence="6" type="ORF">SNE40_017532</name>
</gene>
<dbReference type="SUPFAM" id="SSF82895">
    <property type="entry name" value="TSP-1 type 1 repeat"/>
    <property type="match status" value="3"/>
</dbReference>
<keyword evidence="2" id="KW-1015">Disulfide bond</keyword>
<dbReference type="PANTHER" id="PTHR16311:SF3">
    <property type="entry name" value="THROMBOSPONDIN TYPE-1 DOMAIN-CONTAINING PROTEIN 1"/>
    <property type="match status" value="1"/>
</dbReference>
<evidence type="ECO:0000259" key="5">
    <source>
        <dbReference type="PROSITE" id="PS01186"/>
    </source>
</evidence>
<dbReference type="PROSITE" id="PS00022">
    <property type="entry name" value="EGF_1"/>
    <property type="match status" value="1"/>
</dbReference>
<comment type="caution">
    <text evidence="6">The sequence shown here is derived from an EMBL/GenBank/DDBJ whole genome shotgun (WGS) entry which is preliminary data.</text>
</comment>
<sequence>MRLALYITLIVIVCIVDSRAGTPKTVNGDWGEWSNFTECSVTCGGGHQHRNRSCDNPEPANGGADCSGNRVENVSCNANHCPVDGDWGAWSQYSCCSVTCGTGTQKRSRVCDAPPASHGGEDCLGDHESIRSCNSQDCPVDGNWGPWSDYDECSVTCGWGMQRRYRECNDPAPAHGGHHCHGRRKEKHYCYTEDCPGPVLELCLDEECGHHGVYEDGICYCDPGFTGSMCEIDLCADSTCGNPDGCCRVRPVPESPDCGETCVGRQQLNCIYKNCHATVCDDDQATCYDACDSSCVLRCSEPREI</sequence>
<feature type="chain" id="PRO_5043011729" description="EGF-like domain-containing protein" evidence="3">
    <location>
        <begin position="21"/>
        <end position="305"/>
    </location>
</feature>
<evidence type="ECO:0000256" key="3">
    <source>
        <dbReference type="SAM" id="SignalP"/>
    </source>
</evidence>
<dbReference type="PANTHER" id="PTHR16311">
    <property type="entry name" value="THROMBOSPONDIN TYPE I DOMAIN-CONTAINING 1"/>
    <property type="match status" value="1"/>
</dbReference>
<dbReference type="PROSITE" id="PS01186">
    <property type="entry name" value="EGF_2"/>
    <property type="match status" value="1"/>
</dbReference>
<dbReference type="AlphaFoldDB" id="A0AAN8JF71"/>
<dbReference type="Proteomes" id="UP001347796">
    <property type="component" value="Unassembled WGS sequence"/>
</dbReference>
<evidence type="ECO:0000313" key="7">
    <source>
        <dbReference type="Proteomes" id="UP001347796"/>
    </source>
</evidence>
<proteinExistence type="predicted"/>
<dbReference type="FunFam" id="2.20.100.10:FF:000001">
    <property type="entry name" value="semaphorin-5A isoform X1"/>
    <property type="match status" value="1"/>
</dbReference>
<feature type="domain" description="EGF-like" evidence="4 5">
    <location>
        <begin position="219"/>
        <end position="230"/>
    </location>
</feature>
<keyword evidence="1" id="KW-0677">Repeat</keyword>
<evidence type="ECO:0000313" key="6">
    <source>
        <dbReference type="EMBL" id="KAK6174213.1"/>
    </source>
</evidence>
<name>A0AAN8JF71_PATCE</name>
<dbReference type="Pfam" id="PF00090">
    <property type="entry name" value="TSP_1"/>
    <property type="match status" value="3"/>
</dbReference>
<dbReference type="Gene3D" id="2.20.100.10">
    <property type="entry name" value="Thrombospondin type-1 (TSP1) repeat"/>
    <property type="match status" value="3"/>
</dbReference>
<dbReference type="SMART" id="SM00209">
    <property type="entry name" value="TSP1"/>
    <property type="match status" value="3"/>
</dbReference>
<dbReference type="Pfam" id="PF23106">
    <property type="entry name" value="EGF_Teneurin"/>
    <property type="match status" value="1"/>
</dbReference>
<dbReference type="InterPro" id="IPR000742">
    <property type="entry name" value="EGF"/>
</dbReference>
<keyword evidence="3" id="KW-0732">Signal</keyword>
<reference evidence="6 7" key="1">
    <citation type="submission" date="2024-01" db="EMBL/GenBank/DDBJ databases">
        <title>The genome of the rayed Mediterranean limpet Patella caerulea (Linnaeus, 1758).</title>
        <authorList>
            <person name="Anh-Thu Weber A."/>
            <person name="Halstead-Nussloch G."/>
        </authorList>
    </citation>
    <scope>NUCLEOTIDE SEQUENCE [LARGE SCALE GENOMIC DNA]</scope>
    <source>
        <strain evidence="6">AATW-2023a</strain>
        <tissue evidence="6">Whole specimen</tissue>
    </source>
</reference>
<keyword evidence="7" id="KW-1185">Reference proteome</keyword>
<evidence type="ECO:0000259" key="4">
    <source>
        <dbReference type="PROSITE" id="PS00022"/>
    </source>
</evidence>
<dbReference type="InterPro" id="IPR036383">
    <property type="entry name" value="TSP1_rpt_sf"/>
</dbReference>
<organism evidence="6 7">
    <name type="scientific">Patella caerulea</name>
    <name type="common">Rayed Mediterranean limpet</name>
    <dbReference type="NCBI Taxonomy" id="87958"/>
    <lineage>
        <taxon>Eukaryota</taxon>
        <taxon>Metazoa</taxon>
        <taxon>Spiralia</taxon>
        <taxon>Lophotrochozoa</taxon>
        <taxon>Mollusca</taxon>
        <taxon>Gastropoda</taxon>
        <taxon>Patellogastropoda</taxon>
        <taxon>Patelloidea</taxon>
        <taxon>Patellidae</taxon>
        <taxon>Patella</taxon>
    </lineage>
</organism>
<feature type="signal peptide" evidence="3">
    <location>
        <begin position="1"/>
        <end position="20"/>
    </location>
</feature>
<dbReference type="InterPro" id="IPR038877">
    <property type="entry name" value="THSD1"/>
</dbReference>
<dbReference type="PRINTS" id="PR01705">
    <property type="entry name" value="TSP1REPEAT"/>
</dbReference>
<dbReference type="InterPro" id="IPR000884">
    <property type="entry name" value="TSP1_rpt"/>
</dbReference>
<dbReference type="FunFam" id="2.20.100.10:FF:000007">
    <property type="entry name" value="Thrombospondin 1"/>
    <property type="match status" value="2"/>
</dbReference>
<protein>
    <recommendedName>
        <fullName evidence="4 5">EGF-like domain-containing protein</fullName>
    </recommendedName>
</protein>
<dbReference type="GO" id="GO:0071944">
    <property type="term" value="C:cell periphery"/>
    <property type="evidence" value="ECO:0007669"/>
    <property type="project" value="TreeGrafter"/>
</dbReference>
<evidence type="ECO:0000256" key="2">
    <source>
        <dbReference type="ARBA" id="ARBA00023157"/>
    </source>
</evidence>
<dbReference type="EMBL" id="JAZGQO010000011">
    <property type="protein sequence ID" value="KAK6174213.1"/>
    <property type="molecule type" value="Genomic_DNA"/>
</dbReference>
<accession>A0AAN8JF71</accession>